<feature type="transmembrane region" description="Helical" evidence="8">
    <location>
        <begin position="287"/>
        <end position="306"/>
    </location>
</feature>
<dbReference type="FunFam" id="3.40.50.300:FF:000287">
    <property type="entry name" value="Multidrug ABC transporter ATP-binding protein"/>
    <property type="match status" value="1"/>
</dbReference>
<dbReference type="PROSITE" id="PS50929">
    <property type="entry name" value="ABC_TM1F"/>
    <property type="match status" value="1"/>
</dbReference>
<feature type="transmembrane region" description="Helical" evidence="8">
    <location>
        <begin position="201"/>
        <end position="221"/>
    </location>
</feature>
<keyword evidence="4" id="KW-0547">Nucleotide-binding</keyword>
<reference evidence="11 12" key="1">
    <citation type="submission" date="2016-10" db="EMBL/GenBank/DDBJ databases">
        <authorList>
            <person name="de Groot N.N."/>
        </authorList>
    </citation>
    <scope>NUCLEOTIDE SEQUENCE [LARGE SCALE GENOMIC DNA]</scope>
    <source>
        <strain evidence="11 12">IBRC-M10015</strain>
    </source>
</reference>
<keyword evidence="7 8" id="KW-0472">Membrane</keyword>
<accession>A0A1G8S1L1</accession>
<keyword evidence="5 11" id="KW-0067">ATP-binding</keyword>
<dbReference type="SMART" id="SM00382">
    <property type="entry name" value="AAA"/>
    <property type="match status" value="1"/>
</dbReference>
<evidence type="ECO:0000313" key="11">
    <source>
        <dbReference type="EMBL" id="SDJ23073.1"/>
    </source>
</evidence>
<name>A0A1G8S1L1_9EURY</name>
<keyword evidence="12" id="KW-1185">Reference proteome</keyword>
<dbReference type="AlphaFoldDB" id="A0A1G8S1L1"/>
<dbReference type="Gene3D" id="1.20.1560.10">
    <property type="entry name" value="ABC transporter type 1, transmembrane domain"/>
    <property type="match status" value="1"/>
</dbReference>
<evidence type="ECO:0000256" key="3">
    <source>
        <dbReference type="ARBA" id="ARBA00022692"/>
    </source>
</evidence>
<dbReference type="GO" id="GO:0140359">
    <property type="term" value="F:ABC-type transporter activity"/>
    <property type="evidence" value="ECO:0007669"/>
    <property type="project" value="InterPro"/>
</dbReference>
<dbReference type="InterPro" id="IPR017871">
    <property type="entry name" value="ABC_transporter-like_CS"/>
</dbReference>
<evidence type="ECO:0000256" key="2">
    <source>
        <dbReference type="ARBA" id="ARBA00022448"/>
    </source>
</evidence>
<dbReference type="GO" id="GO:0005524">
    <property type="term" value="F:ATP binding"/>
    <property type="evidence" value="ECO:0007669"/>
    <property type="project" value="UniProtKB-KW"/>
</dbReference>
<dbReference type="PANTHER" id="PTHR24221">
    <property type="entry name" value="ATP-BINDING CASSETTE SUB-FAMILY B"/>
    <property type="match status" value="1"/>
</dbReference>
<dbReference type="Proteomes" id="UP000198856">
    <property type="component" value="Unassembled WGS sequence"/>
</dbReference>
<evidence type="ECO:0000256" key="4">
    <source>
        <dbReference type="ARBA" id="ARBA00022741"/>
    </source>
</evidence>
<dbReference type="GO" id="GO:0016020">
    <property type="term" value="C:membrane"/>
    <property type="evidence" value="ECO:0007669"/>
    <property type="project" value="UniProtKB-SubCell"/>
</dbReference>
<dbReference type="InterPro" id="IPR027417">
    <property type="entry name" value="P-loop_NTPase"/>
</dbReference>
<dbReference type="Pfam" id="PF00664">
    <property type="entry name" value="ABC_membrane"/>
    <property type="match status" value="1"/>
</dbReference>
<evidence type="ECO:0000259" key="9">
    <source>
        <dbReference type="PROSITE" id="PS50893"/>
    </source>
</evidence>
<feature type="transmembrane region" description="Helical" evidence="8">
    <location>
        <begin position="33"/>
        <end position="51"/>
    </location>
</feature>
<feature type="domain" description="ABC transporter" evidence="9">
    <location>
        <begin position="383"/>
        <end position="617"/>
    </location>
</feature>
<dbReference type="SUPFAM" id="SSF90123">
    <property type="entry name" value="ABC transporter transmembrane region"/>
    <property type="match status" value="1"/>
</dbReference>
<evidence type="ECO:0000313" key="12">
    <source>
        <dbReference type="Proteomes" id="UP000198856"/>
    </source>
</evidence>
<dbReference type="OrthoDB" id="121502at2157"/>
<dbReference type="PROSITE" id="PS00211">
    <property type="entry name" value="ABC_TRANSPORTER_1"/>
    <property type="match status" value="1"/>
</dbReference>
<evidence type="ECO:0000256" key="7">
    <source>
        <dbReference type="ARBA" id="ARBA00023136"/>
    </source>
</evidence>
<dbReference type="Pfam" id="PF00005">
    <property type="entry name" value="ABC_tran"/>
    <property type="match status" value="1"/>
</dbReference>
<dbReference type="PANTHER" id="PTHR24221:SF654">
    <property type="entry name" value="ATP-BINDING CASSETTE SUB-FAMILY B MEMBER 6"/>
    <property type="match status" value="1"/>
</dbReference>
<sequence length="648" mass="72935">MSGVDWDEDDPFEEQRENIENPMKRLFRDYGAPYWWAGLTGIFASVFARILDLLPPLFLAVAIDAIFTEEASYAEALPLGGNILEPYIPAKPVDQFWFTIGLLVAIFILAAVFHWIRNWGFNYFAQHIQHDVRTDTYDKMQALNMDFFADKQTGEMMSILSNDANRLERFLNDGMNSFFRLSVMVVGIAVLLFAYNWQLALVTMAPVPLIAIFTFIFIKLIQPKYAEVRSMVGKLNSRLENNLGGIKVIKSSVTEAYESDRVDDVSDDYLDANWGAINIRIKFFPGLQLLSGLGFVLTFLVGGLWVLEGPPGPFSGELRAGTFVAFILYSQRFIWPMAQFGQIINMYQRARASSARIFGLMDEPDRLEQRAGAEDLEVTGGTVEYNDISFGYDDEETIVDDIDFTVEGGETLALVGPTGAGKSTVLKLLLRMYDVDEGEITIDGQDLKDVRLRSIRQSIGYVSQDTFLFYGTVEENVKYGTFDATREEVIEAAKMAEAHEFIKNLPEGYDTEVGERGVKLSGGQRQRLSIARAILKDPEILILDEATSDVDTETEMLIQRSLDKLTADRTTFAIAHRLSTIRDADQILVLEGGEIVERGSHSELLENDGLYAHLWGVQAGEIDELPQEFIERAQRRQARVEAESDDDD</sequence>
<feature type="domain" description="ABC transmembrane type-1" evidence="10">
    <location>
        <begin position="39"/>
        <end position="349"/>
    </location>
</feature>
<dbReference type="InterPro" id="IPR036640">
    <property type="entry name" value="ABC1_TM_sf"/>
</dbReference>
<keyword evidence="3 8" id="KW-0812">Transmembrane</keyword>
<dbReference type="EMBL" id="FNFC01000001">
    <property type="protein sequence ID" value="SDJ23073.1"/>
    <property type="molecule type" value="Genomic_DNA"/>
</dbReference>
<dbReference type="SUPFAM" id="SSF52540">
    <property type="entry name" value="P-loop containing nucleoside triphosphate hydrolases"/>
    <property type="match status" value="1"/>
</dbReference>
<protein>
    <submittedName>
        <fullName evidence="11">ATP-binding cassette, subfamily B</fullName>
    </submittedName>
</protein>
<dbReference type="PROSITE" id="PS50893">
    <property type="entry name" value="ABC_TRANSPORTER_2"/>
    <property type="match status" value="1"/>
</dbReference>
<organism evidence="11 12">
    <name type="scientific">Halovenus aranensis</name>
    <dbReference type="NCBI Taxonomy" id="890420"/>
    <lineage>
        <taxon>Archaea</taxon>
        <taxon>Methanobacteriati</taxon>
        <taxon>Methanobacteriota</taxon>
        <taxon>Stenosarchaea group</taxon>
        <taxon>Halobacteria</taxon>
        <taxon>Halobacteriales</taxon>
        <taxon>Haloarculaceae</taxon>
        <taxon>Halovenus</taxon>
    </lineage>
</organism>
<evidence type="ECO:0000256" key="8">
    <source>
        <dbReference type="SAM" id="Phobius"/>
    </source>
</evidence>
<comment type="subcellular location">
    <subcellularLocation>
        <location evidence="1">Membrane</location>
        <topology evidence="1">Multi-pass membrane protein</topology>
    </subcellularLocation>
</comment>
<dbReference type="InterPro" id="IPR011527">
    <property type="entry name" value="ABC1_TM_dom"/>
</dbReference>
<keyword evidence="2" id="KW-0813">Transport</keyword>
<dbReference type="STRING" id="890420.SAMN05216226_101234"/>
<dbReference type="RefSeq" id="WP_092698578.1">
    <property type="nucleotide sequence ID" value="NZ_FNFC01000001.1"/>
</dbReference>
<dbReference type="InterPro" id="IPR039421">
    <property type="entry name" value="Type_1_exporter"/>
</dbReference>
<dbReference type="Gene3D" id="3.40.50.300">
    <property type="entry name" value="P-loop containing nucleotide triphosphate hydrolases"/>
    <property type="match status" value="1"/>
</dbReference>
<gene>
    <name evidence="11" type="ORF">SAMN05216226_101234</name>
</gene>
<feature type="transmembrane region" description="Helical" evidence="8">
    <location>
        <begin position="96"/>
        <end position="116"/>
    </location>
</feature>
<proteinExistence type="predicted"/>
<dbReference type="CDD" id="cd18565">
    <property type="entry name" value="ABC_6TM_exporter_like"/>
    <property type="match status" value="1"/>
</dbReference>
<evidence type="ECO:0000256" key="1">
    <source>
        <dbReference type="ARBA" id="ARBA00004141"/>
    </source>
</evidence>
<dbReference type="InterPro" id="IPR003439">
    <property type="entry name" value="ABC_transporter-like_ATP-bd"/>
</dbReference>
<feature type="transmembrane region" description="Helical" evidence="8">
    <location>
        <begin position="178"/>
        <end position="195"/>
    </location>
</feature>
<evidence type="ECO:0000256" key="6">
    <source>
        <dbReference type="ARBA" id="ARBA00022989"/>
    </source>
</evidence>
<evidence type="ECO:0000259" key="10">
    <source>
        <dbReference type="PROSITE" id="PS50929"/>
    </source>
</evidence>
<keyword evidence="6 8" id="KW-1133">Transmembrane helix</keyword>
<dbReference type="InterPro" id="IPR003593">
    <property type="entry name" value="AAA+_ATPase"/>
</dbReference>
<dbReference type="GO" id="GO:0016887">
    <property type="term" value="F:ATP hydrolysis activity"/>
    <property type="evidence" value="ECO:0007669"/>
    <property type="project" value="InterPro"/>
</dbReference>
<dbReference type="CDD" id="cd03251">
    <property type="entry name" value="ABCC_MsbA"/>
    <property type="match status" value="1"/>
</dbReference>
<evidence type="ECO:0000256" key="5">
    <source>
        <dbReference type="ARBA" id="ARBA00022840"/>
    </source>
</evidence>